<evidence type="ECO:0000256" key="3">
    <source>
        <dbReference type="ARBA" id="ARBA00022679"/>
    </source>
</evidence>
<dbReference type="Gene3D" id="2.60.200.40">
    <property type="match status" value="1"/>
</dbReference>
<evidence type="ECO:0000256" key="1">
    <source>
        <dbReference type="ARBA" id="ARBA00001946"/>
    </source>
</evidence>
<evidence type="ECO:0000256" key="5">
    <source>
        <dbReference type="ARBA" id="ARBA00022777"/>
    </source>
</evidence>
<evidence type="ECO:0000259" key="9">
    <source>
        <dbReference type="PROSITE" id="PS50146"/>
    </source>
</evidence>
<accession>A0ABT7A375</accession>
<dbReference type="SMART" id="SM00046">
    <property type="entry name" value="DAGKc"/>
    <property type="match status" value="1"/>
</dbReference>
<evidence type="ECO:0000256" key="2">
    <source>
        <dbReference type="ARBA" id="ARBA00005983"/>
    </source>
</evidence>
<dbReference type="Gene3D" id="3.40.50.10330">
    <property type="entry name" value="Probable inorganic polyphosphate/atp-NAD kinase, domain 1"/>
    <property type="match status" value="1"/>
</dbReference>
<dbReference type="Proteomes" id="UP001214441">
    <property type="component" value="Unassembled WGS sequence"/>
</dbReference>
<dbReference type="InterPro" id="IPR045540">
    <property type="entry name" value="YegS/DAGK_C"/>
</dbReference>
<keyword evidence="4" id="KW-0547">Nucleotide-binding</keyword>
<comment type="cofactor">
    <cofactor evidence="1">
        <name>Mg(2+)</name>
        <dbReference type="ChEBI" id="CHEBI:18420"/>
    </cofactor>
</comment>
<keyword evidence="5 10" id="KW-0418">Kinase</keyword>
<dbReference type="InterPro" id="IPR016064">
    <property type="entry name" value="NAD/diacylglycerol_kinase_sf"/>
</dbReference>
<proteinExistence type="inferred from homology"/>
<protein>
    <submittedName>
        <fullName evidence="10">Diacylglycerol kinase family protein</fullName>
    </submittedName>
</protein>
<comment type="similarity">
    <text evidence="2">Belongs to the diacylglycerol/lipid kinase family.</text>
</comment>
<evidence type="ECO:0000256" key="7">
    <source>
        <dbReference type="ARBA" id="ARBA00023209"/>
    </source>
</evidence>
<evidence type="ECO:0000256" key="6">
    <source>
        <dbReference type="ARBA" id="ARBA00022840"/>
    </source>
</evidence>
<evidence type="ECO:0000313" key="10">
    <source>
        <dbReference type="EMBL" id="MDJ1135797.1"/>
    </source>
</evidence>
<dbReference type="InterPro" id="IPR001206">
    <property type="entry name" value="Diacylglycerol_kinase_cat_dom"/>
</dbReference>
<keyword evidence="7" id="KW-0443">Lipid metabolism</keyword>
<keyword evidence="3" id="KW-0808">Transferase</keyword>
<dbReference type="SUPFAM" id="SSF111331">
    <property type="entry name" value="NAD kinase/diacylglycerol kinase-like"/>
    <property type="match status" value="1"/>
</dbReference>
<dbReference type="Pfam" id="PF19279">
    <property type="entry name" value="YegS_C"/>
    <property type="match status" value="1"/>
</dbReference>
<dbReference type="PANTHER" id="PTHR12358">
    <property type="entry name" value="SPHINGOSINE KINASE"/>
    <property type="match status" value="1"/>
</dbReference>
<dbReference type="PROSITE" id="PS50146">
    <property type="entry name" value="DAGK"/>
    <property type="match status" value="1"/>
</dbReference>
<dbReference type="Pfam" id="PF00781">
    <property type="entry name" value="DAGK_cat"/>
    <property type="match status" value="1"/>
</dbReference>
<gene>
    <name evidence="10" type="ORF">NMN56_028390</name>
</gene>
<keyword evidence="7" id="KW-0444">Lipid biosynthesis</keyword>
<dbReference type="EMBL" id="JANCPR020000032">
    <property type="protein sequence ID" value="MDJ1135797.1"/>
    <property type="molecule type" value="Genomic_DNA"/>
</dbReference>
<organism evidence="10 11">
    <name type="scientific">Streptomyces iconiensis</name>
    <dbReference type="NCBI Taxonomy" id="1384038"/>
    <lineage>
        <taxon>Bacteria</taxon>
        <taxon>Bacillati</taxon>
        <taxon>Actinomycetota</taxon>
        <taxon>Actinomycetes</taxon>
        <taxon>Kitasatosporales</taxon>
        <taxon>Streptomycetaceae</taxon>
        <taxon>Streptomyces</taxon>
    </lineage>
</organism>
<name>A0ABT7A375_9ACTN</name>
<keyword evidence="11" id="KW-1185">Reference proteome</keyword>
<keyword evidence="8" id="KW-1208">Phospholipid metabolism</keyword>
<evidence type="ECO:0000313" key="11">
    <source>
        <dbReference type="Proteomes" id="UP001214441"/>
    </source>
</evidence>
<keyword evidence="6" id="KW-0067">ATP-binding</keyword>
<dbReference type="InterPro" id="IPR017438">
    <property type="entry name" value="ATP-NAD_kinase_N"/>
</dbReference>
<reference evidence="10 11" key="1">
    <citation type="submission" date="2023-05" db="EMBL/GenBank/DDBJ databases">
        <title>Streptantibioticus silvisoli sp. nov., acidotolerant actinomycetes 1 from pine litter.</title>
        <authorList>
            <person name="Swiecimska M."/>
            <person name="Golinska P."/>
            <person name="Sangal V."/>
            <person name="Wachnowicz B."/>
            <person name="Goodfellow M."/>
        </authorList>
    </citation>
    <scope>NUCLEOTIDE SEQUENCE [LARGE SCALE GENOMIC DNA]</scope>
    <source>
        <strain evidence="10 11">DSM 42109</strain>
    </source>
</reference>
<dbReference type="RefSeq" id="WP_274046491.1">
    <property type="nucleotide sequence ID" value="NZ_JANCPR020000032.1"/>
</dbReference>
<dbReference type="InterPro" id="IPR050187">
    <property type="entry name" value="Lipid_Phosphate_FormReg"/>
</dbReference>
<evidence type="ECO:0000256" key="8">
    <source>
        <dbReference type="ARBA" id="ARBA00023264"/>
    </source>
</evidence>
<keyword evidence="7" id="KW-0594">Phospholipid biosynthesis</keyword>
<feature type="domain" description="DAGKc" evidence="9">
    <location>
        <begin position="7"/>
        <end position="152"/>
    </location>
</feature>
<dbReference type="GO" id="GO:0016301">
    <property type="term" value="F:kinase activity"/>
    <property type="evidence" value="ECO:0007669"/>
    <property type="project" value="UniProtKB-KW"/>
</dbReference>
<evidence type="ECO:0000256" key="4">
    <source>
        <dbReference type="ARBA" id="ARBA00022741"/>
    </source>
</evidence>
<sequence length="321" mass="33646">MAGTTTSGPTRALIVANPVSGSHSSELVRDVERICASHLERVAVHLTTGPHDAEAAVRRALRRPVHGDGTARAPFDLVVAVGGDGTVREVAQGLVAGGGGAALAIVPSGTGNSSYRMLWEDRPWEAALSAVLQGARGGAERRRLDLAELRESGNFVFLGACAGVIAEALLTARRLPLHGRSRYARAYAETAGTYTPYPGRVTVDGHVLHEGPTTLANVGGGRYRGGQYLVLPHSRLDDGLLDICVVGAGLPVRELPELTRTGAHLGHPATTYGRGEHIVVERLDGKPLPLEHDGEYQESIGGRATFLACAGLLPVWVPVAG</sequence>
<comment type="caution">
    <text evidence="10">The sequence shown here is derived from an EMBL/GenBank/DDBJ whole genome shotgun (WGS) entry which is preliminary data.</text>
</comment>
<dbReference type="PANTHER" id="PTHR12358:SF106">
    <property type="entry name" value="LIPID KINASE YEGS"/>
    <property type="match status" value="1"/>
</dbReference>